<dbReference type="AlphaFoldDB" id="D7DQW2"/>
<dbReference type="HOGENOM" id="CLU_1478939_0_0_2"/>
<accession>D7DQW2</accession>
<dbReference type="Proteomes" id="UP000007722">
    <property type="component" value="Chromosome"/>
</dbReference>
<gene>
    <name evidence="1" type="ordered locus">Mvol_1584</name>
</gene>
<dbReference type="EMBL" id="CP002057">
    <property type="protein sequence ID" value="ADI37239.1"/>
    <property type="molecule type" value="Genomic_DNA"/>
</dbReference>
<keyword evidence="2" id="KW-1185">Reference proteome</keyword>
<reference evidence="1 2" key="1">
    <citation type="submission" date="2010-05" db="EMBL/GenBank/DDBJ databases">
        <title>Complete sequence of Methanococcus voltae A3.</title>
        <authorList>
            <consortium name="US DOE Joint Genome Institute"/>
            <person name="Lucas S."/>
            <person name="Copeland A."/>
            <person name="Lapidus A."/>
            <person name="Cheng J.-F."/>
            <person name="Bruce D."/>
            <person name="Goodwin L."/>
            <person name="Pitluck S."/>
            <person name="Lowry S."/>
            <person name="Clum A."/>
            <person name="Land M."/>
            <person name="Hauser L."/>
            <person name="Kyrpides N."/>
            <person name="Mikhailova N."/>
            <person name="Whitman W.B."/>
            <person name="Woyke T."/>
        </authorList>
    </citation>
    <scope>NUCLEOTIDE SEQUENCE [LARGE SCALE GENOMIC DNA]</scope>
    <source>
        <strain evidence="2">ATCC BAA-1334 / A3</strain>
    </source>
</reference>
<proteinExistence type="predicted"/>
<name>D7DQW2_METV3</name>
<dbReference type="KEGG" id="mvo:Mvol_1584"/>
<organism evidence="1 2">
    <name type="scientific">Methanococcus voltae (strain ATCC BAA-1334 / A3)</name>
    <dbReference type="NCBI Taxonomy" id="456320"/>
    <lineage>
        <taxon>Archaea</taxon>
        <taxon>Methanobacteriati</taxon>
        <taxon>Methanobacteriota</taxon>
        <taxon>Methanomada group</taxon>
        <taxon>Methanococci</taxon>
        <taxon>Methanococcales</taxon>
        <taxon>Methanococcaceae</taxon>
        <taxon>Methanococcus</taxon>
    </lineage>
</organism>
<sequence>MNKFTKTSVSLLVLLICMMGVFASDLNESTQTADSNNICVESCENITNYFNHSYEGHHRPMLRNMNGTHEFGNFIDFTNDTFENGRPPFPIEVINCWNCSNEPLIEPLNESILCSYYNYSPEQMNESILKYIVNGPCNLTFENGTPVRPGNDVKFRGFKFNESDVNCTMFRNRLPALINESS</sequence>
<evidence type="ECO:0000313" key="1">
    <source>
        <dbReference type="EMBL" id="ADI37239.1"/>
    </source>
</evidence>
<protein>
    <submittedName>
        <fullName evidence="1">Uncharacterized protein</fullName>
    </submittedName>
</protein>
<evidence type="ECO:0000313" key="2">
    <source>
        <dbReference type="Proteomes" id="UP000007722"/>
    </source>
</evidence>
<dbReference type="InParanoid" id="D7DQW2"/>